<accession>A0A292Q4M6</accession>
<proteinExistence type="predicted"/>
<evidence type="ECO:0000313" key="3">
    <source>
        <dbReference type="Proteomes" id="UP001412239"/>
    </source>
</evidence>
<dbReference type="InterPro" id="IPR027417">
    <property type="entry name" value="P-loop_NTPase"/>
</dbReference>
<dbReference type="EMBL" id="LN890968">
    <property type="protein sequence ID" value="CUS13670.1"/>
    <property type="molecule type" value="Genomic_DNA"/>
</dbReference>
<keyword evidence="3" id="KW-1185">Reference proteome</keyword>
<name>A0A292Q4M6_9PEZI</name>
<dbReference type="PANTHER" id="PTHR35205">
    <property type="entry name" value="NB-ARC AND TPR DOMAIN PROTEIN"/>
    <property type="match status" value="1"/>
</dbReference>
<dbReference type="SUPFAM" id="SSF52540">
    <property type="entry name" value="P-loop containing nucleoside triphosphate hydrolases"/>
    <property type="match status" value="1"/>
</dbReference>
<evidence type="ECO:0000313" key="2">
    <source>
        <dbReference type="EMBL" id="CUS13670.1"/>
    </source>
</evidence>
<feature type="non-terminal residue" evidence="2">
    <location>
        <position position="288"/>
    </location>
</feature>
<sequence>RKQTSGPYRLIPYGRNSTFVGRKNLLESLKRVTDSASHNRIALYGLGGSGKTQIALEYVYRCISESGWHVFWVHGSGLLKFCEDFRRIADHVRIPLASAATDQEGFLLNIRKWLEGSDSGDWILVIDNADNDDDFAGNGSPISKFIPQGTKGTVMFTTRSGVVASRQGCKTMEVGKMGEDDALELFSKRFGRRDGLEGEENRAIAMILASVHHLPLAIVGAAAFMIETKTPPSAYWAILQESDDRAKKLLSQQFCDIRRESNVAESILSTYFVTFDRIAQQMPVAARL</sequence>
<evidence type="ECO:0000259" key="1">
    <source>
        <dbReference type="Pfam" id="PF00931"/>
    </source>
</evidence>
<dbReference type="Gene3D" id="3.40.50.300">
    <property type="entry name" value="P-loop containing nucleotide triphosphate hydrolases"/>
    <property type="match status" value="1"/>
</dbReference>
<organism evidence="2 3">
    <name type="scientific">Tuber aestivum</name>
    <name type="common">summer truffle</name>
    <dbReference type="NCBI Taxonomy" id="59557"/>
    <lineage>
        <taxon>Eukaryota</taxon>
        <taxon>Fungi</taxon>
        <taxon>Dikarya</taxon>
        <taxon>Ascomycota</taxon>
        <taxon>Pezizomycotina</taxon>
        <taxon>Pezizomycetes</taxon>
        <taxon>Pezizales</taxon>
        <taxon>Tuberaceae</taxon>
        <taxon>Tuber</taxon>
    </lineage>
</organism>
<dbReference type="Proteomes" id="UP001412239">
    <property type="component" value="Unassembled WGS sequence"/>
</dbReference>
<protein>
    <recommendedName>
        <fullName evidence="1">NB-ARC domain-containing protein</fullName>
    </recommendedName>
</protein>
<dbReference type="AlphaFoldDB" id="A0A292Q4M6"/>
<dbReference type="InterPro" id="IPR002182">
    <property type="entry name" value="NB-ARC"/>
</dbReference>
<reference evidence="2" key="1">
    <citation type="submission" date="2015-10" db="EMBL/GenBank/DDBJ databases">
        <authorList>
            <person name="Regsiter A."/>
            <person name="william w."/>
        </authorList>
    </citation>
    <scope>NUCLEOTIDE SEQUENCE</scope>
    <source>
        <strain evidence="2">Montdore</strain>
    </source>
</reference>
<dbReference type="Pfam" id="PF00931">
    <property type="entry name" value="NB-ARC"/>
    <property type="match status" value="1"/>
</dbReference>
<feature type="non-terminal residue" evidence="2">
    <location>
        <position position="1"/>
    </location>
</feature>
<dbReference type="GO" id="GO:0043531">
    <property type="term" value="F:ADP binding"/>
    <property type="evidence" value="ECO:0007669"/>
    <property type="project" value="InterPro"/>
</dbReference>
<gene>
    <name evidence="2" type="ORF">GSTUAT00002195001</name>
</gene>
<feature type="domain" description="NB-ARC" evidence="1">
    <location>
        <begin position="34"/>
        <end position="190"/>
    </location>
</feature>
<dbReference type="PANTHER" id="PTHR35205:SF1">
    <property type="entry name" value="ZU5 DOMAIN-CONTAINING PROTEIN"/>
    <property type="match status" value="1"/>
</dbReference>